<comment type="caution">
    <text evidence="2">The sequence shown here is derived from an EMBL/GenBank/DDBJ whole genome shotgun (WGS) entry which is preliminary data.</text>
</comment>
<accession>A0A6A3FXD2</accession>
<sequence length="60" mass="6228">MSLGDGVIRHHDGRTNAHGAHQDGHCLPDSEGINVSESGLTVVSVRPRAGEKSLGLRGGE</sequence>
<dbReference type="AlphaFoldDB" id="A0A6A3FXD2"/>
<proteinExistence type="predicted"/>
<gene>
    <name evidence="2" type="ORF">PF009_g1430</name>
</gene>
<dbReference type="EMBL" id="QXGF01000033">
    <property type="protein sequence ID" value="KAE8949017.1"/>
    <property type="molecule type" value="Genomic_DNA"/>
</dbReference>
<feature type="compositionally biased region" description="Basic and acidic residues" evidence="1">
    <location>
        <begin position="7"/>
        <end position="28"/>
    </location>
</feature>
<feature type="region of interest" description="Disordered" evidence="1">
    <location>
        <begin position="1"/>
        <end position="32"/>
    </location>
</feature>
<evidence type="ECO:0000256" key="1">
    <source>
        <dbReference type="SAM" id="MobiDB-lite"/>
    </source>
</evidence>
<organism evidence="2 3">
    <name type="scientific">Phytophthora fragariae</name>
    <dbReference type="NCBI Taxonomy" id="53985"/>
    <lineage>
        <taxon>Eukaryota</taxon>
        <taxon>Sar</taxon>
        <taxon>Stramenopiles</taxon>
        <taxon>Oomycota</taxon>
        <taxon>Peronosporomycetes</taxon>
        <taxon>Peronosporales</taxon>
        <taxon>Peronosporaceae</taxon>
        <taxon>Phytophthora</taxon>
    </lineage>
</organism>
<protein>
    <submittedName>
        <fullName evidence="2">Uncharacterized protein</fullName>
    </submittedName>
</protein>
<reference evidence="2 3" key="1">
    <citation type="submission" date="2018-08" db="EMBL/GenBank/DDBJ databases">
        <title>Genomic investigation of the strawberry pathogen Phytophthora fragariae indicates pathogenicity is determined by transcriptional variation in three key races.</title>
        <authorList>
            <person name="Adams T.M."/>
            <person name="Armitage A.D."/>
            <person name="Sobczyk M.K."/>
            <person name="Bates H.J."/>
            <person name="Dunwell J.M."/>
            <person name="Nellist C.F."/>
            <person name="Harrison R.J."/>
        </authorList>
    </citation>
    <scope>NUCLEOTIDE SEQUENCE [LARGE SCALE GENOMIC DNA]</scope>
    <source>
        <strain evidence="2 3">NOV-9</strain>
    </source>
</reference>
<name>A0A6A3FXD2_9STRA</name>
<evidence type="ECO:0000313" key="2">
    <source>
        <dbReference type="EMBL" id="KAE8949017.1"/>
    </source>
</evidence>
<evidence type="ECO:0000313" key="3">
    <source>
        <dbReference type="Proteomes" id="UP000429523"/>
    </source>
</evidence>
<dbReference type="Proteomes" id="UP000429523">
    <property type="component" value="Unassembled WGS sequence"/>
</dbReference>